<dbReference type="SMART" id="SM00267">
    <property type="entry name" value="GGDEF"/>
    <property type="match status" value="1"/>
</dbReference>
<evidence type="ECO:0000259" key="7">
    <source>
        <dbReference type="PROSITE" id="PS50887"/>
    </source>
</evidence>
<dbReference type="PANTHER" id="PTHR45138">
    <property type="entry name" value="REGULATORY COMPONENTS OF SENSORY TRANSDUCTION SYSTEM"/>
    <property type="match status" value="1"/>
</dbReference>
<dbReference type="EMBL" id="CP048852">
    <property type="protein sequence ID" value="QIW79170.1"/>
    <property type="molecule type" value="Genomic_DNA"/>
</dbReference>
<dbReference type="AlphaFoldDB" id="A0A6H0WF52"/>
<dbReference type="InterPro" id="IPR050469">
    <property type="entry name" value="Diguanylate_Cyclase"/>
</dbReference>
<dbReference type="KEGG" id="bteq:G4P54_04860"/>
<reference evidence="8 9" key="1">
    <citation type="submission" date="2020-02" db="EMBL/GenBank/DDBJ databases">
        <title>Genome sequencing, annotation and comparative genomic analysis of Bacillus tequilensis EA-CB0015, an effective biological control agent against Pseudocercospora fijiensis in banana plants.</title>
        <authorList>
            <person name="Cuellar-Gaviria T.Z."/>
            <person name="Ju K.-S."/>
            <person name="Villegas-Escobar V."/>
        </authorList>
    </citation>
    <scope>NUCLEOTIDE SEQUENCE [LARGE SCALE GENOMIC DNA]</scope>
    <source>
        <strain evidence="8 9">EA-CB0015</strain>
    </source>
</reference>
<keyword evidence="9" id="KW-1185">Reference proteome</keyword>
<keyword evidence="5 6" id="KW-0472">Membrane</keyword>
<dbReference type="GO" id="GO:0071555">
    <property type="term" value="P:cell wall organization"/>
    <property type="evidence" value="ECO:0007669"/>
    <property type="project" value="InterPro"/>
</dbReference>
<sequence>MLKELFVNLTILITFNYLFTHLFKERLVHKKDSIYFQAVKGLACGLLGVILIVFGFTYQHSIIDLRHIPIMIAALYGGWVSTAMALVVIAAGRLLITMNTSAIYSVIIICFAAIPSLIVSKRKKVQLKHAFYLMIITNTLISISFYFFIDLHSYQLHLYFWIISITGGMLSLYIIDHETNAHLLFKQYKFQAHFDFLTGVYNRRKFEEITQTLYQQAANTPHFQFALIYMDIDHFKTINDQYGHHEGDQVLKELGLRLKQSIRNTDPAARIGGEEFAVLLPNCTLAKAVQIAERIRGAINDAPIRLTNGEELSITVSLGAAHYPNNKEHPESLPILADQMLYKAKETGRNKVCFSEKKE</sequence>
<dbReference type="Pfam" id="PF07694">
    <property type="entry name" value="5TM-5TMR_LYT"/>
    <property type="match status" value="1"/>
</dbReference>
<dbReference type="NCBIfam" id="TIGR00254">
    <property type="entry name" value="GGDEF"/>
    <property type="match status" value="1"/>
</dbReference>
<dbReference type="GO" id="GO:0052621">
    <property type="term" value="F:diguanylate cyclase activity"/>
    <property type="evidence" value="ECO:0007669"/>
    <property type="project" value="TreeGrafter"/>
</dbReference>
<dbReference type="Proteomes" id="UP000501914">
    <property type="component" value="Chromosome"/>
</dbReference>
<dbReference type="InterPro" id="IPR000160">
    <property type="entry name" value="GGDEF_dom"/>
</dbReference>
<keyword evidence="4 6" id="KW-1133">Transmembrane helix</keyword>
<dbReference type="GO" id="GO:0043709">
    <property type="term" value="P:cell adhesion involved in single-species biofilm formation"/>
    <property type="evidence" value="ECO:0007669"/>
    <property type="project" value="TreeGrafter"/>
</dbReference>
<evidence type="ECO:0000313" key="9">
    <source>
        <dbReference type="Proteomes" id="UP000501914"/>
    </source>
</evidence>
<feature type="transmembrane region" description="Helical" evidence="6">
    <location>
        <begin position="5"/>
        <end position="23"/>
    </location>
</feature>
<dbReference type="CDD" id="cd01949">
    <property type="entry name" value="GGDEF"/>
    <property type="match status" value="1"/>
</dbReference>
<evidence type="ECO:0000313" key="8">
    <source>
        <dbReference type="EMBL" id="QIW79170.1"/>
    </source>
</evidence>
<proteinExistence type="predicted"/>
<feature type="transmembrane region" description="Helical" evidence="6">
    <location>
        <begin position="155"/>
        <end position="175"/>
    </location>
</feature>
<keyword evidence="3 6" id="KW-0812">Transmembrane</keyword>
<dbReference type="GO" id="GO:1902201">
    <property type="term" value="P:negative regulation of bacterial-type flagellum-dependent cell motility"/>
    <property type="evidence" value="ECO:0007669"/>
    <property type="project" value="TreeGrafter"/>
</dbReference>
<dbReference type="InterPro" id="IPR011620">
    <property type="entry name" value="Sig_transdc_His_kinase_LytS_TM"/>
</dbReference>
<evidence type="ECO:0000256" key="3">
    <source>
        <dbReference type="ARBA" id="ARBA00022692"/>
    </source>
</evidence>
<dbReference type="Pfam" id="PF00990">
    <property type="entry name" value="GGDEF"/>
    <property type="match status" value="1"/>
</dbReference>
<feature type="transmembrane region" description="Helical" evidence="6">
    <location>
        <begin position="131"/>
        <end position="149"/>
    </location>
</feature>
<keyword evidence="2" id="KW-1003">Cell membrane</keyword>
<dbReference type="GO" id="GO:0005886">
    <property type="term" value="C:plasma membrane"/>
    <property type="evidence" value="ECO:0007669"/>
    <property type="project" value="UniProtKB-SubCell"/>
</dbReference>
<evidence type="ECO:0000256" key="4">
    <source>
        <dbReference type="ARBA" id="ARBA00022989"/>
    </source>
</evidence>
<feature type="transmembrane region" description="Helical" evidence="6">
    <location>
        <begin position="102"/>
        <end position="119"/>
    </location>
</feature>
<evidence type="ECO:0000256" key="1">
    <source>
        <dbReference type="ARBA" id="ARBA00004651"/>
    </source>
</evidence>
<dbReference type="SUPFAM" id="SSF55073">
    <property type="entry name" value="Nucleotide cyclase"/>
    <property type="match status" value="1"/>
</dbReference>
<dbReference type="InterPro" id="IPR043128">
    <property type="entry name" value="Rev_trsase/Diguanyl_cyclase"/>
</dbReference>
<protein>
    <submittedName>
        <fullName evidence="8">Diguanylate cyclase</fullName>
    </submittedName>
</protein>
<gene>
    <name evidence="8" type="ORF">G4P54_04860</name>
</gene>
<dbReference type="PANTHER" id="PTHR45138:SF9">
    <property type="entry name" value="DIGUANYLATE CYCLASE DGCM-RELATED"/>
    <property type="match status" value="1"/>
</dbReference>
<feature type="domain" description="GGDEF" evidence="7">
    <location>
        <begin position="223"/>
        <end position="357"/>
    </location>
</feature>
<accession>A0A6H0WF52</accession>
<comment type="subcellular location">
    <subcellularLocation>
        <location evidence="1">Cell membrane</location>
        <topology evidence="1">Multi-pass membrane protein</topology>
    </subcellularLocation>
</comment>
<name>A0A6H0WF52_9BACI</name>
<dbReference type="InterPro" id="IPR029787">
    <property type="entry name" value="Nucleotide_cyclase"/>
</dbReference>
<dbReference type="RefSeq" id="WP_167871949.1">
    <property type="nucleotide sequence ID" value="NZ_CP048852.1"/>
</dbReference>
<feature type="transmembrane region" description="Helical" evidence="6">
    <location>
        <begin position="35"/>
        <end position="58"/>
    </location>
</feature>
<dbReference type="PROSITE" id="PS50887">
    <property type="entry name" value="GGDEF"/>
    <property type="match status" value="1"/>
</dbReference>
<dbReference type="FunFam" id="3.30.70.270:FF:000001">
    <property type="entry name" value="Diguanylate cyclase domain protein"/>
    <property type="match status" value="1"/>
</dbReference>
<organism evidence="8 9">
    <name type="scientific">Bacillus tequilensis</name>
    <dbReference type="NCBI Taxonomy" id="227866"/>
    <lineage>
        <taxon>Bacteria</taxon>
        <taxon>Bacillati</taxon>
        <taxon>Bacillota</taxon>
        <taxon>Bacilli</taxon>
        <taxon>Bacillales</taxon>
        <taxon>Bacillaceae</taxon>
        <taxon>Bacillus</taxon>
    </lineage>
</organism>
<dbReference type="GO" id="GO:0000155">
    <property type="term" value="F:phosphorelay sensor kinase activity"/>
    <property type="evidence" value="ECO:0007669"/>
    <property type="project" value="InterPro"/>
</dbReference>
<feature type="transmembrane region" description="Helical" evidence="6">
    <location>
        <begin position="70"/>
        <end position="96"/>
    </location>
</feature>
<dbReference type="Gene3D" id="3.30.70.270">
    <property type="match status" value="1"/>
</dbReference>
<evidence type="ECO:0000256" key="6">
    <source>
        <dbReference type="SAM" id="Phobius"/>
    </source>
</evidence>
<evidence type="ECO:0000256" key="2">
    <source>
        <dbReference type="ARBA" id="ARBA00022475"/>
    </source>
</evidence>
<evidence type="ECO:0000256" key="5">
    <source>
        <dbReference type="ARBA" id="ARBA00023136"/>
    </source>
</evidence>